<comment type="caution">
    <text evidence="2">The sequence shown here is derived from an EMBL/GenBank/DDBJ whole genome shotgun (WGS) entry which is preliminary data.</text>
</comment>
<accession>A0A225V391</accession>
<dbReference type="OrthoDB" id="110881at2759"/>
<keyword evidence="1" id="KW-0175">Coiled coil</keyword>
<evidence type="ECO:0000256" key="1">
    <source>
        <dbReference type="SAM" id="Coils"/>
    </source>
</evidence>
<keyword evidence="3" id="KW-1185">Reference proteome</keyword>
<proteinExistence type="predicted"/>
<reference evidence="3" key="1">
    <citation type="submission" date="2017-03" db="EMBL/GenBank/DDBJ databases">
        <title>Phytopthora megakarya and P. palmivora, two closely related causual agents of cacao black pod achieved similar genome size and gene model numbers by different mechanisms.</title>
        <authorList>
            <person name="Ali S."/>
            <person name="Shao J."/>
            <person name="Larry D.J."/>
            <person name="Kronmiller B."/>
            <person name="Shen D."/>
            <person name="Strem M.D."/>
            <person name="Melnick R.L."/>
            <person name="Guiltinan M.J."/>
            <person name="Tyler B.M."/>
            <person name="Meinhardt L.W."/>
            <person name="Bailey B.A."/>
        </authorList>
    </citation>
    <scope>NUCLEOTIDE SEQUENCE [LARGE SCALE GENOMIC DNA]</scope>
    <source>
        <strain evidence="3">zdho120</strain>
    </source>
</reference>
<evidence type="ECO:0000313" key="3">
    <source>
        <dbReference type="Proteomes" id="UP000198211"/>
    </source>
</evidence>
<dbReference type="Proteomes" id="UP000198211">
    <property type="component" value="Unassembled WGS sequence"/>
</dbReference>
<gene>
    <name evidence="2" type="ORF">PHMEG_00029206</name>
</gene>
<dbReference type="EMBL" id="NBNE01008208">
    <property type="protein sequence ID" value="OWY99744.1"/>
    <property type="molecule type" value="Genomic_DNA"/>
</dbReference>
<dbReference type="AlphaFoldDB" id="A0A225V391"/>
<protein>
    <submittedName>
        <fullName evidence="2">Uncharacterized protein</fullName>
    </submittedName>
</protein>
<name>A0A225V391_9STRA</name>
<sequence>MTTPRAGVLPCDVPLQGVVMFRTGERLKGPRKGIAKRFEFVAEEGFAVARAKILQLMTGSEFGAGRTVIEDENVFIKATKNARQQDFKTLSATNFSEILNRRWACITDDDIAVLASNEKPIYAQFVFEFYVYLAPIAKSTDGIRRATADRVRVAAAEIAALEVEGGERFGPIATHHLAVHHARQPEGTPLLVPEDNTMRQAQALDATMEALQGENNELDSDVVDIEVELFGMWVKVRVKRSSLRAALRLPQHDIFTRGIFHGFQPEAMMPRGEDVSDTDHIQEN</sequence>
<evidence type="ECO:0000313" key="2">
    <source>
        <dbReference type="EMBL" id="OWY99744.1"/>
    </source>
</evidence>
<organism evidence="2 3">
    <name type="scientific">Phytophthora megakarya</name>
    <dbReference type="NCBI Taxonomy" id="4795"/>
    <lineage>
        <taxon>Eukaryota</taxon>
        <taxon>Sar</taxon>
        <taxon>Stramenopiles</taxon>
        <taxon>Oomycota</taxon>
        <taxon>Peronosporomycetes</taxon>
        <taxon>Peronosporales</taxon>
        <taxon>Peronosporaceae</taxon>
        <taxon>Phytophthora</taxon>
    </lineage>
</organism>
<feature type="coiled-coil region" evidence="1">
    <location>
        <begin position="201"/>
        <end position="228"/>
    </location>
</feature>